<dbReference type="EMBL" id="VHLL01000013">
    <property type="protein sequence ID" value="MCT8338357.1"/>
    <property type="molecule type" value="Genomic_DNA"/>
</dbReference>
<dbReference type="AlphaFoldDB" id="A0A9E4ZLL8"/>
<proteinExistence type="predicted"/>
<organism evidence="2 3">
    <name type="scientific">Methanoculleus formosensis</name>
    <dbReference type="NCBI Taxonomy" id="2590886"/>
    <lineage>
        <taxon>Archaea</taxon>
        <taxon>Methanobacteriati</taxon>
        <taxon>Methanobacteriota</taxon>
        <taxon>Stenosarchaea group</taxon>
        <taxon>Methanomicrobia</taxon>
        <taxon>Methanomicrobiales</taxon>
        <taxon>Methanomicrobiaceae</taxon>
        <taxon>Methanoculleus</taxon>
    </lineage>
</organism>
<reference evidence="2" key="1">
    <citation type="submission" date="2019-06" db="EMBL/GenBank/DDBJ databases">
        <title>Methanoculleus strain from Tamsui River, Taipei, Taiwan.</title>
        <authorList>
            <person name="You Y.-T."/>
            <person name="Chen S.-C."/>
            <person name="Lai S.-J."/>
            <person name="Lee Y.-C."/>
            <person name="Lai M.-C."/>
        </authorList>
    </citation>
    <scope>NUCLEOTIDE SEQUENCE</scope>
    <source>
        <strain evidence="2">Afa-1</strain>
    </source>
</reference>
<gene>
    <name evidence="2" type="ORF">FKB36_12895</name>
</gene>
<feature type="domain" description="YgjP-like metallopeptidase" evidence="1">
    <location>
        <begin position="23"/>
        <end position="227"/>
    </location>
</feature>
<dbReference type="Proteomes" id="UP001065682">
    <property type="component" value="Unassembled WGS sequence"/>
</dbReference>
<accession>A0A9E4ZLL8</accession>
<dbReference type="CDD" id="cd07344">
    <property type="entry name" value="M48_yhfN_like"/>
    <property type="match status" value="1"/>
</dbReference>
<comment type="caution">
    <text evidence="2">The sequence shown here is derived from an EMBL/GenBank/DDBJ whole genome shotgun (WGS) entry which is preliminary data.</text>
</comment>
<evidence type="ECO:0000313" key="3">
    <source>
        <dbReference type="Proteomes" id="UP001065682"/>
    </source>
</evidence>
<dbReference type="InterPro" id="IPR002725">
    <property type="entry name" value="YgjP-like_metallopeptidase"/>
</dbReference>
<evidence type="ECO:0000259" key="1">
    <source>
        <dbReference type="Pfam" id="PF01863"/>
    </source>
</evidence>
<dbReference type="Pfam" id="PF01863">
    <property type="entry name" value="YgjP-like"/>
    <property type="match status" value="1"/>
</dbReference>
<name>A0A9E4ZLL8_9EURY</name>
<dbReference type="PANTHER" id="PTHR30399">
    <property type="entry name" value="UNCHARACTERIZED PROTEIN YGJP"/>
    <property type="match status" value="1"/>
</dbReference>
<sequence>MHRISVNGMQVDVIRKDIRNLHLGVYPPEGRVRVAAPLCVDDEAVRLAVITKLPWIKRQQTRFRTQERQSPREYTYRETHYYLGRRYLLNVIEDAGPSRVEVNKARIDLYVPVGSDAARREQVMLKWYRKELKALIPPLVDTWQETLGVTVDDWGIKKMKTKWGSCNTDARRIWLNLELAKKPVQCLEYVVVHEMVHLLERNHTDRFRELMDQFMPQWRHYRDVLNQAPLSYETWSY</sequence>
<evidence type="ECO:0000313" key="2">
    <source>
        <dbReference type="EMBL" id="MCT8338357.1"/>
    </source>
</evidence>
<dbReference type="InterPro" id="IPR053136">
    <property type="entry name" value="UTP_pyrophosphatase-like"/>
</dbReference>
<dbReference type="PANTHER" id="PTHR30399:SF1">
    <property type="entry name" value="UTP PYROPHOSPHATASE"/>
    <property type="match status" value="1"/>
</dbReference>
<dbReference type="Gene3D" id="3.30.2010.10">
    <property type="entry name" value="Metalloproteases ('zincins'), catalytic domain"/>
    <property type="match status" value="1"/>
</dbReference>
<dbReference type="RefSeq" id="WP_261598504.1">
    <property type="nucleotide sequence ID" value="NZ_VHLL01000013.1"/>
</dbReference>
<keyword evidence="3" id="KW-1185">Reference proteome</keyword>
<protein>
    <submittedName>
        <fullName evidence="2">M48 family metallopeptidase</fullName>
    </submittedName>
</protein>